<dbReference type="GO" id="GO:0046872">
    <property type="term" value="F:metal ion binding"/>
    <property type="evidence" value="ECO:0007669"/>
    <property type="project" value="UniProtKB-KW"/>
</dbReference>
<dbReference type="KEGG" id="nef:GP480_03820"/>
<evidence type="ECO:0000256" key="2">
    <source>
        <dbReference type="ARBA" id="ARBA00022516"/>
    </source>
</evidence>
<name>A0A6P1GAN3_9RICK</name>
<keyword evidence="9" id="KW-1208">Phospholipid metabolism</keyword>
<keyword evidence="6" id="KW-0520">NAD</keyword>
<keyword evidence="2" id="KW-0444">Lipid biosynthesis</keyword>
<organism evidence="10 11">
    <name type="scientific">Neorickettsia findlayensis</name>
    <dbReference type="NCBI Taxonomy" id="2686014"/>
    <lineage>
        <taxon>Bacteria</taxon>
        <taxon>Pseudomonadati</taxon>
        <taxon>Pseudomonadota</taxon>
        <taxon>Alphaproteobacteria</taxon>
        <taxon>Rickettsiales</taxon>
        <taxon>Anaplasmataceae</taxon>
        <taxon>Neorickettsia</taxon>
    </lineage>
</organism>
<accession>A0A6P1GAN3</accession>
<dbReference type="RefSeq" id="WP_160095987.1">
    <property type="nucleotide sequence ID" value="NZ_CP047224.1"/>
</dbReference>
<evidence type="ECO:0000256" key="9">
    <source>
        <dbReference type="ARBA" id="ARBA00023264"/>
    </source>
</evidence>
<dbReference type="InterPro" id="IPR032837">
    <property type="entry name" value="G1PDH"/>
</dbReference>
<dbReference type="EMBL" id="CP047224">
    <property type="protein sequence ID" value="QHD65516.1"/>
    <property type="molecule type" value="Genomic_DNA"/>
</dbReference>
<evidence type="ECO:0000256" key="6">
    <source>
        <dbReference type="ARBA" id="ARBA00023027"/>
    </source>
</evidence>
<evidence type="ECO:0000256" key="1">
    <source>
        <dbReference type="ARBA" id="ARBA00022490"/>
    </source>
</evidence>
<evidence type="ECO:0000313" key="11">
    <source>
        <dbReference type="Proteomes" id="UP000464912"/>
    </source>
</evidence>
<keyword evidence="1" id="KW-0963">Cytoplasm</keyword>
<dbReference type="SUPFAM" id="SSF56796">
    <property type="entry name" value="Dehydroquinate synthase-like"/>
    <property type="match status" value="1"/>
</dbReference>
<evidence type="ECO:0000256" key="4">
    <source>
        <dbReference type="ARBA" id="ARBA00022857"/>
    </source>
</evidence>
<gene>
    <name evidence="10" type="ORF">GP480_03820</name>
</gene>
<keyword evidence="7" id="KW-0443">Lipid metabolism</keyword>
<evidence type="ECO:0000256" key="8">
    <source>
        <dbReference type="ARBA" id="ARBA00023209"/>
    </source>
</evidence>
<dbReference type="GO" id="GO:0005829">
    <property type="term" value="C:cytosol"/>
    <property type="evidence" value="ECO:0007669"/>
    <property type="project" value="TreeGrafter"/>
</dbReference>
<sequence>MNYKLAGIKEIVSGDRLITNLQDLIQFREALVVCDQNTFCFFPPWVKGEKNFKLIVLPKNVRPYEALVRKLVVQARNCELIVALGSGTITDICKYLAHLTTKELVIFPSAPSVNAYTSPTASIIALKTTRKVSLKAKIPRYLYLDHTILKSTPPRMILSGLYDLVCSRTAKVDYFIASVALKHSYIGEIFEELLPYEEILLKHSKLLMKGDTTLVNMLMHALNLSGLGMWLNGDSRSASQAEHMLAHLLEKVSGKYFLHGEMVASGMLVTSLLQERLFKKERKIKLNVQVLNKYVMLKGLYPSQIDDFAEAFQKLHPLSPILSFMVSEHTQLRKHIGNTAINLPKIRELLHETISLKRNFTCLDIAYLAGYHTITL</sequence>
<evidence type="ECO:0000256" key="3">
    <source>
        <dbReference type="ARBA" id="ARBA00022723"/>
    </source>
</evidence>
<dbReference type="PANTHER" id="PTHR43616:SF5">
    <property type="entry name" value="GLYCEROL DEHYDROGENASE 1"/>
    <property type="match status" value="1"/>
</dbReference>
<keyword evidence="11" id="KW-1185">Reference proteome</keyword>
<proteinExistence type="predicted"/>
<dbReference type="GO" id="GO:0016614">
    <property type="term" value="F:oxidoreductase activity, acting on CH-OH group of donors"/>
    <property type="evidence" value="ECO:0007669"/>
    <property type="project" value="InterPro"/>
</dbReference>
<dbReference type="Proteomes" id="UP000464912">
    <property type="component" value="Chromosome"/>
</dbReference>
<dbReference type="AlphaFoldDB" id="A0A6P1GAN3"/>
<dbReference type="GO" id="GO:0008654">
    <property type="term" value="P:phospholipid biosynthetic process"/>
    <property type="evidence" value="ECO:0007669"/>
    <property type="project" value="UniProtKB-KW"/>
</dbReference>
<evidence type="ECO:0000313" key="10">
    <source>
        <dbReference type="EMBL" id="QHD65516.1"/>
    </source>
</evidence>
<dbReference type="PANTHER" id="PTHR43616">
    <property type="entry name" value="GLYCEROL DEHYDROGENASE"/>
    <property type="match status" value="1"/>
</dbReference>
<keyword evidence="8" id="KW-0594">Phospholipid biosynthesis</keyword>
<keyword evidence="3" id="KW-0479">Metal-binding</keyword>
<evidence type="ECO:0000256" key="5">
    <source>
        <dbReference type="ARBA" id="ARBA00023002"/>
    </source>
</evidence>
<dbReference type="InterPro" id="IPR016205">
    <property type="entry name" value="Glycerol_DH"/>
</dbReference>
<protein>
    <submittedName>
        <fullName evidence="10">Iron-containing alcohol dehydrogenase</fullName>
    </submittedName>
</protein>
<dbReference type="Gene3D" id="3.40.50.1970">
    <property type="match status" value="1"/>
</dbReference>
<dbReference type="Pfam" id="PF13685">
    <property type="entry name" value="Fe-ADH_2"/>
    <property type="match status" value="1"/>
</dbReference>
<reference evidence="10 11" key="1">
    <citation type="journal article" date="2020" name="MBio">
        <title>Erratum for Teymournejad et al., 'Isolation and Molecular Analysis of a Novel Neorickettsia Species That Causes Potomac Horse Fever'.</title>
        <authorList>
            <person name="Teymournejad O."/>
            <person name="Lin M."/>
            <person name="Bekebrede H."/>
            <person name="Kamr A."/>
            <person name="Toribio R.E."/>
            <person name="Arroyo L.G."/>
            <person name="Baird J.D."/>
            <person name="Rikihisa Y."/>
        </authorList>
    </citation>
    <scope>NUCLEOTIDE SEQUENCE [LARGE SCALE GENOMIC DNA]</scope>
    <source>
        <strain evidence="10 11">Fin17</strain>
    </source>
</reference>
<dbReference type="Gene3D" id="1.20.1090.10">
    <property type="entry name" value="Dehydroquinate synthase-like - alpha domain"/>
    <property type="match status" value="1"/>
</dbReference>
<keyword evidence="4" id="KW-0521">NADP</keyword>
<reference evidence="10 11" key="2">
    <citation type="journal article" date="2020" name="MBio">
        <title>Isolation and Molecular Analysis of a Novel Neorickettsia Species That Causes Potomac Horse Fever.</title>
        <authorList>
            <person name="Teymournejad O."/>
            <person name="Lin M."/>
            <person name="Bekebrede H."/>
            <person name="Kamr A."/>
            <person name="Toribio R.E."/>
            <person name="Arroyo L.G."/>
            <person name="Baird J.D."/>
            <person name="Rikihisa Y."/>
        </authorList>
    </citation>
    <scope>NUCLEOTIDE SEQUENCE [LARGE SCALE GENOMIC DNA]</scope>
    <source>
        <strain evidence="10 11">Fin17</strain>
    </source>
</reference>
<evidence type="ECO:0000256" key="7">
    <source>
        <dbReference type="ARBA" id="ARBA00023098"/>
    </source>
</evidence>
<keyword evidence="5" id="KW-0560">Oxidoreductase</keyword>